<feature type="binding site" description="axial binding residue" evidence="9">
    <location>
        <position position="440"/>
    </location>
    <ligand>
        <name>heme</name>
        <dbReference type="ChEBI" id="CHEBI:30413"/>
    </ligand>
    <ligandPart>
        <name>Fe</name>
        <dbReference type="ChEBI" id="CHEBI:18248"/>
    </ligandPart>
</feature>
<dbReference type="PRINTS" id="PR00463">
    <property type="entry name" value="EP450I"/>
</dbReference>
<comment type="similarity">
    <text evidence="3 10">Belongs to the cytochrome P450 family.</text>
</comment>
<evidence type="ECO:0000256" key="7">
    <source>
        <dbReference type="ARBA" id="ARBA00023004"/>
    </source>
</evidence>
<protein>
    <submittedName>
        <fullName evidence="11">Cytochrome P450</fullName>
    </submittedName>
</protein>
<dbReference type="OrthoDB" id="1470350at2759"/>
<proteinExistence type="inferred from homology"/>
<dbReference type="Pfam" id="PF00067">
    <property type="entry name" value="p450"/>
    <property type="match status" value="1"/>
</dbReference>
<keyword evidence="8 10" id="KW-0503">Monooxygenase</keyword>
<dbReference type="PANTHER" id="PTHR46300:SF1">
    <property type="entry name" value="P450, PUTATIVE (EUROFUNG)-RELATED"/>
    <property type="match status" value="1"/>
</dbReference>
<keyword evidence="4 9" id="KW-0349">Heme</keyword>
<sequence length="512" mass="56824">MMDTVTDLVRCVALVGVVVALLSLLRSRRAGARLPPGPPASLWSGASYIPTQHPWRKLKEYTDTYGDLVTVQLGHGRHLFVCGTATSADAILNKQSGATNGRPHLIMAGDLLSGGKRLLIIDHGDRFRKYRKIMHESLNNTVAVNYEGIQEKEATLTLEAIGQDPGNFRRQFGRYAASAIMTITYDHPVRSLDDPLVVRVNECLGALGEWINPAASPLDSYPILRYVPTAINPWKKLGERLHKRELNLFLEVYRDVRRQAQAGKAQTCFASQLQERQQEYGLSDEEACYVAGSLFGAGSDTTASALAIFVMAMITHPRVMKKAQEELDRVVGPGRLPAFSDFDDLVYVRALCQEVSRWRPVSSGGFRHSLTEDVHYKGFVLPKGSAVVGNHWSIHLDPQEYPNPDEFKPERFLSDDGASVKGTWFSPKGHYQFGFGRRVCVGSNVAERSIFINAAMLLWALDMRAPNNDVASVDTLAFNSAANSHPLPFDADIKYRSERHKAVVQEARSSID</sequence>
<dbReference type="AlphaFoldDB" id="A0A316YY51"/>
<reference evidence="11 12" key="1">
    <citation type="journal article" date="2018" name="Mol. Biol. Evol.">
        <title>Broad Genomic Sampling Reveals a Smut Pathogenic Ancestry of the Fungal Clade Ustilaginomycotina.</title>
        <authorList>
            <person name="Kijpornyongpan T."/>
            <person name="Mondo S.J."/>
            <person name="Barry K."/>
            <person name="Sandor L."/>
            <person name="Lee J."/>
            <person name="Lipzen A."/>
            <person name="Pangilinan J."/>
            <person name="LaButti K."/>
            <person name="Hainaut M."/>
            <person name="Henrissat B."/>
            <person name="Grigoriev I.V."/>
            <person name="Spatafora J.W."/>
            <person name="Aime M.C."/>
        </authorList>
    </citation>
    <scope>NUCLEOTIDE SEQUENCE [LARGE SCALE GENOMIC DNA]</scope>
    <source>
        <strain evidence="11 12">MCA 4198</strain>
    </source>
</reference>
<dbReference type="InterPro" id="IPR036396">
    <property type="entry name" value="Cyt_P450_sf"/>
</dbReference>
<comment type="pathway">
    <text evidence="2">Secondary metabolite biosynthesis.</text>
</comment>
<keyword evidence="7 9" id="KW-0408">Iron</keyword>
<dbReference type="GO" id="GO:0016705">
    <property type="term" value="F:oxidoreductase activity, acting on paired donors, with incorporation or reduction of molecular oxygen"/>
    <property type="evidence" value="ECO:0007669"/>
    <property type="project" value="InterPro"/>
</dbReference>
<accession>A0A316YY51</accession>
<dbReference type="SUPFAM" id="SSF48264">
    <property type="entry name" value="Cytochrome P450"/>
    <property type="match status" value="1"/>
</dbReference>
<dbReference type="Gene3D" id="1.10.630.10">
    <property type="entry name" value="Cytochrome P450"/>
    <property type="match status" value="1"/>
</dbReference>
<dbReference type="InterPro" id="IPR017972">
    <property type="entry name" value="Cyt_P450_CS"/>
</dbReference>
<evidence type="ECO:0000256" key="1">
    <source>
        <dbReference type="ARBA" id="ARBA00001971"/>
    </source>
</evidence>
<evidence type="ECO:0000313" key="11">
    <source>
        <dbReference type="EMBL" id="PWN93558.1"/>
    </source>
</evidence>
<keyword evidence="5 9" id="KW-0479">Metal-binding</keyword>
<dbReference type="CDD" id="cd11065">
    <property type="entry name" value="CYP64-like"/>
    <property type="match status" value="1"/>
</dbReference>
<evidence type="ECO:0000256" key="8">
    <source>
        <dbReference type="ARBA" id="ARBA00023033"/>
    </source>
</evidence>
<keyword evidence="6 10" id="KW-0560">Oxidoreductase</keyword>
<dbReference type="STRING" id="215250.A0A316YY51"/>
<name>A0A316YY51_9BASI</name>
<gene>
    <name evidence="11" type="ORF">FA10DRAFT_283200</name>
</gene>
<evidence type="ECO:0000256" key="6">
    <source>
        <dbReference type="ARBA" id="ARBA00023002"/>
    </source>
</evidence>
<dbReference type="GeneID" id="37045740"/>
<evidence type="ECO:0000256" key="10">
    <source>
        <dbReference type="RuleBase" id="RU000461"/>
    </source>
</evidence>
<dbReference type="PANTHER" id="PTHR46300">
    <property type="entry name" value="P450, PUTATIVE (EUROFUNG)-RELATED-RELATED"/>
    <property type="match status" value="1"/>
</dbReference>
<keyword evidence="12" id="KW-1185">Reference proteome</keyword>
<evidence type="ECO:0000256" key="3">
    <source>
        <dbReference type="ARBA" id="ARBA00010617"/>
    </source>
</evidence>
<evidence type="ECO:0000256" key="4">
    <source>
        <dbReference type="ARBA" id="ARBA00022617"/>
    </source>
</evidence>
<evidence type="ECO:0000256" key="5">
    <source>
        <dbReference type="ARBA" id="ARBA00022723"/>
    </source>
</evidence>
<dbReference type="GO" id="GO:0004497">
    <property type="term" value="F:monooxygenase activity"/>
    <property type="evidence" value="ECO:0007669"/>
    <property type="project" value="UniProtKB-KW"/>
</dbReference>
<dbReference type="GO" id="GO:0005506">
    <property type="term" value="F:iron ion binding"/>
    <property type="evidence" value="ECO:0007669"/>
    <property type="project" value="InterPro"/>
</dbReference>
<dbReference type="PRINTS" id="PR00385">
    <property type="entry name" value="P450"/>
</dbReference>
<dbReference type="InterPro" id="IPR050364">
    <property type="entry name" value="Cytochrome_P450_fung"/>
</dbReference>
<organism evidence="11 12">
    <name type="scientific">Acaromyces ingoldii</name>
    <dbReference type="NCBI Taxonomy" id="215250"/>
    <lineage>
        <taxon>Eukaryota</taxon>
        <taxon>Fungi</taxon>
        <taxon>Dikarya</taxon>
        <taxon>Basidiomycota</taxon>
        <taxon>Ustilaginomycotina</taxon>
        <taxon>Exobasidiomycetes</taxon>
        <taxon>Exobasidiales</taxon>
        <taxon>Cryptobasidiaceae</taxon>
        <taxon>Acaromyces</taxon>
    </lineage>
</organism>
<evidence type="ECO:0000256" key="2">
    <source>
        <dbReference type="ARBA" id="ARBA00005179"/>
    </source>
</evidence>
<dbReference type="InterPro" id="IPR002401">
    <property type="entry name" value="Cyt_P450_E_grp-I"/>
</dbReference>
<evidence type="ECO:0000313" key="12">
    <source>
        <dbReference type="Proteomes" id="UP000245768"/>
    </source>
</evidence>
<dbReference type="GO" id="GO:0020037">
    <property type="term" value="F:heme binding"/>
    <property type="evidence" value="ECO:0007669"/>
    <property type="project" value="InterPro"/>
</dbReference>
<dbReference type="EMBL" id="KZ819634">
    <property type="protein sequence ID" value="PWN93558.1"/>
    <property type="molecule type" value="Genomic_DNA"/>
</dbReference>
<comment type="cofactor">
    <cofactor evidence="1 9">
        <name>heme</name>
        <dbReference type="ChEBI" id="CHEBI:30413"/>
    </cofactor>
</comment>
<dbReference type="InterPro" id="IPR001128">
    <property type="entry name" value="Cyt_P450"/>
</dbReference>
<dbReference type="RefSeq" id="XP_025380756.1">
    <property type="nucleotide sequence ID" value="XM_025523824.1"/>
</dbReference>
<dbReference type="PROSITE" id="PS00086">
    <property type="entry name" value="CYTOCHROME_P450"/>
    <property type="match status" value="1"/>
</dbReference>
<dbReference type="InParanoid" id="A0A316YY51"/>
<evidence type="ECO:0000256" key="9">
    <source>
        <dbReference type="PIRSR" id="PIRSR602401-1"/>
    </source>
</evidence>
<dbReference type="Proteomes" id="UP000245768">
    <property type="component" value="Unassembled WGS sequence"/>
</dbReference>